<keyword evidence="4" id="KW-0378">Hydrolase</keyword>
<feature type="domain" description="Peptidase S9A N-terminal" evidence="8">
    <location>
        <begin position="24"/>
        <end position="429"/>
    </location>
</feature>
<dbReference type="PANTHER" id="PTHR42881">
    <property type="entry name" value="PROLYL ENDOPEPTIDASE"/>
    <property type="match status" value="1"/>
</dbReference>
<dbReference type="AlphaFoldDB" id="A0A9X1V2C4"/>
<comment type="caution">
    <text evidence="9">The sequence shown here is derived from an EMBL/GenBank/DDBJ whole genome shotgun (WGS) entry which is preliminary data.</text>
</comment>
<gene>
    <name evidence="9" type="ORF">ML462_07440</name>
</gene>
<dbReference type="EC" id="3.4.21.26" evidence="2"/>
<dbReference type="RefSeq" id="WP_240713177.1">
    <property type="nucleotide sequence ID" value="NZ_JAKVTV010000002.1"/>
</dbReference>
<dbReference type="GO" id="GO:0006508">
    <property type="term" value="P:proteolysis"/>
    <property type="evidence" value="ECO:0007669"/>
    <property type="project" value="UniProtKB-KW"/>
</dbReference>
<feature type="signal peptide" evidence="6">
    <location>
        <begin position="1"/>
        <end position="19"/>
    </location>
</feature>
<name>A0A9X1V2C4_9FLAO</name>
<dbReference type="SUPFAM" id="SSF53474">
    <property type="entry name" value="alpha/beta-Hydrolases"/>
    <property type="match status" value="1"/>
</dbReference>
<dbReference type="SUPFAM" id="SSF50993">
    <property type="entry name" value="Peptidase/esterase 'gauge' domain"/>
    <property type="match status" value="1"/>
</dbReference>
<dbReference type="InterPro" id="IPR002470">
    <property type="entry name" value="Peptidase_S9A"/>
</dbReference>
<keyword evidence="10" id="KW-1185">Reference proteome</keyword>
<dbReference type="InterPro" id="IPR023302">
    <property type="entry name" value="Pept_S9A_N"/>
</dbReference>
<evidence type="ECO:0000313" key="10">
    <source>
        <dbReference type="Proteomes" id="UP001139226"/>
    </source>
</evidence>
<keyword evidence="6" id="KW-0732">Signal</keyword>
<sequence>MKRHLSVLLLLLPFLMASQEIVKPEKAKPKNTVNEYHGIKVEDPYQYMEDLSDPEVINWMKANTKYAESVLNSIPGKKEMISKMEEMDSRTASRISNLNITNNDLYYYLKTRPEDQTGKLYFRKGYDGKEILLLDPDKYKNDSGKTYTISSVNPDRLGNKVGVILAPDGSENGELLVLDQTGEQIGETLELVEGMSWTAGDNSFYYLKLNSPDISDMERQMNLKVYEHKLGTAQANDKEVFSSAKNPELNIKPEEIPILIYDKEMDRNFGIIVTVDRAIKLYVNDKDLAGEWEQLTSQDDKVKDFKTSENEIYYLTFNNAPNFKITKASKGNLAFSNSKVAIPEPEIGPIDNFTLTQDGLYYTVKSNGVETKFFYKANNNDVAQQIKLPKTAGSASISSKGPDHDDIWVTITGWTTPGKRYKYVPQSNEFIDQPMSSEAEYPELKDLVVKEVMVESHDGVMVPVSIIHNKNIKLDGSNITTMYSYGSYGISTGPFFSPLLLIHTLYGGVFVVPHVRGGGELGDKWHRAGQKTNKPNTWKDAIATAEYLIEKGYTQPEKLSFFGGSAGGILVGRAVTERPELFSAVSPLVGAMNTVRMEESPNGPVNAPEFGTVKDPVEFKALLEMDFYHHVKEGTEYPAMLVTSGMNDPRVIAWEPAKFAAKAQVANTSDDPILLLTDFDSGHGLGDTKAENFEKYANIFSFFYWQAGHPDFQPLKNLID</sequence>
<feature type="domain" description="Peptidase S9 prolyl oligopeptidase catalytic" evidence="7">
    <location>
        <begin position="506"/>
        <end position="708"/>
    </location>
</feature>
<evidence type="ECO:0000256" key="6">
    <source>
        <dbReference type="SAM" id="SignalP"/>
    </source>
</evidence>
<proteinExistence type="predicted"/>
<evidence type="ECO:0000259" key="8">
    <source>
        <dbReference type="Pfam" id="PF02897"/>
    </source>
</evidence>
<dbReference type="InterPro" id="IPR051167">
    <property type="entry name" value="Prolyl_oligopep/macrocyclase"/>
</dbReference>
<evidence type="ECO:0000256" key="4">
    <source>
        <dbReference type="ARBA" id="ARBA00022801"/>
    </source>
</evidence>
<comment type="catalytic activity">
    <reaction evidence="1">
        <text>Hydrolysis of Pro-|-Xaa &gt;&gt; Ala-|-Xaa in oligopeptides.</text>
        <dbReference type="EC" id="3.4.21.26"/>
    </reaction>
</comment>
<keyword evidence="5" id="KW-0720">Serine protease</keyword>
<evidence type="ECO:0000256" key="1">
    <source>
        <dbReference type="ARBA" id="ARBA00001070"/>
    </source>
</evidence>
<accession>A0A9X1V2C4</accession>
<dbReference type="Proteomes" id="UP001139226">
    <property type="component" value="Unassembled WGS sequence"/>
</dbReference>
<keyword evidence="3" id="KW-0645">Protease</keyword>
<dbReference type="InterPro" id="IPR001375">
    <property type="entry name" value="Peptidase_S9_cat"/>
</dbReference>
<dbReference type="Gene3D" id="2.130.10.120">
    <property type="entry name" value="Prolyl oligopeptidase, N-terminal domain"/>
    <property type="match status" value="1"/>
</dbReference>
<evidence type="ECO:0000259" key="7">
    <source>
        <dbReference type="Pfam" id="PF00326"/>
    </source>
</evidence>
<dbReference type="Pfam" id="PF02897">
    <property type="entry name" value="Peptidase_S9_N"/>
    <property type="match status" value="1"/>
</dbReference>
<feature type="chain" id="PRO_5040892948" description="prolyl oligopeptidase" evidence="6">
    <location>
        <begin position="20"/>
        <end position="720"/>
    </location>
</feature>
<dbReference type="GO" id="GO:0005829">
    <property type="term" value="C:cytosol"/>
    <property type="evidence" value="ECO:0007669"/>
    <property type="project" value="TreeGrafter"/>
</dbReference>
<dbReference type="Pfam" id="PF00326">
    <property type="entry name" value="Peptidase_S9"/>
    <property type="match status" value="1"/>
</dbReference>
<evidence type="ECO:0000313" key="9">
    <source>
        <dbReference type="EMBL" id="MCH4823005.1"/>
    </source>
</evidence>
<protein>
    <recommendedName>
        <fullName evidence="2">prolyl oligopeptidase</fullName>
        <ecNumber evidence="2">3.4.21.26</ecNumber>
    </recommendedName>
</protein>
<dbReference type="PRINTS" id="PR00862">
    <property type="entry name" value="PROLIGOPTASE"/>
</dbReference>
<reference evidence="9" key="1">
    <citation type="submission" date="2022-03" db="EMBL/GenBank/DDBJ databases">
        <title>Gramella crocea sp. nov., isolated from activated sludge of a seafood processing plant.</title>
        <authorList>
            <person name="Zhang X."/>
        </authorList>
    </citation>
    <scope>NUCLEOTIDE SEQUENCE</scope>
    <source>
        <strain evidence="9">YJ019</strain>
    </source>
</reference>
<dbReference type="InterPro" id="IPR029058">
    <property type="entry name" value="AB_hydrolase_fold"/>
</dbReference>
<dbReference type="EMBL" id="JAKVTV010000002">
    <property type="protein sequence ID" value="MCH4823005.1"/>
    <property type="molecule type" value="Genomic_DNA"/>
</dbReference>
<dbReference type="GO" id="GO:0004252">
    <property type="term" value="F:serine-type endopeptidase activity"/>
    <property type="evidence" value="ECO:0007669"/>
    <property type="project" value="UniProtKB-EC"/>
</dbReference>
<evidence type="ECO:0000256" key="5">
    <source>
        <dbReference type="ARBA" id="ARBA00022825"/>
    </source>
</evidence>
<dbReference type="PANTHER" id="PTHR42881:SF2">
    <property type="entry name" value="PROLYL ENDOPEPTIDASE"/>
    <property type="match status" value="1"/>
</dbReference>
<dbReference type="Gene3D" id="3.40.50.1820">
    <property type="entry name" value="alpha/beta hydrolase"/>
    <property type="match status" value="1"/>
</dbReference>
<evidence type="ECO:0000256" key="3">
    <source>
        <dbReference type="ARBA" id="ARBA00022670"/>
    </source>
</evidence>
<organism evidence="9 10">
    <name type="scientific">Christiangramia lutea</name>
    <dbReference type="NCBI Taxonomy" id="1607951"/>
    <lineage>
        <taxon>Bacteria</taxon>
        <taxon>Pseudomonadati</taxon>
        <taxon>Bacteroidota</taxon>
        <taxon>Flavobacteriia</taxon>
        <taxon>Flavobacteriales</taxon>
        <taxon>Flavobacteriaceae</taxon>
        <taxon>Christiangramia</taxon>
    </lineage>
</organism>
<evidence type="ECO:0000256" key="2">
    <source>
        <dbReference type="ARBA" id="ARBA00011897"/>
    </source>
</evidence>
<dbReference type="GO" id="GO:0070012">
    <property type="term" value="F:oligopeptidase activity"/>
    <property type="evidence" value="ECO:0007669"/>
    <property type="project" value="TreeGrafter"/>
</dbReference>